<evidence type="ECO:0000259" key="2">
    <source>
        <dbReference type="Pfam" id="PF07693"/>
    </source>
</evidence>
<accession>A0A653XCW4</accession>
<feature type="domain" description="KAP NTPase" evidence="2">
    <location>
        <begin position="49"/>
        <end position="388"/>
    </location>
</feature>
<keyword evidence="1" id="KW-1133">Transmembrane helix</keyword>
<dbReference type="SUPFAM" id="SSF52540">
    <property type="entry name" value="P-loop containing nucleoside triphosphate hydrolases"/>
    <property type="match status" value="1"/>
</dbReference>
<keyword evidence="1" id="KW-0472">Membrane</keyword>
<proteinExistence type="predicted"/>
<name>A0A653XCW4_9FLAO</name>
<dbReference type="EMBL" id="CABWLR010000006">
    <property type="protein sequence ID" value="VXC27891.1"/>
    <property type="molecule type" value="Genomic_DNA"/>
</dbReference>
<evidence type="ECO:0000313" key="4">
    <source>
        <dbReference type="Proteomes" id="UP000430202"/>
    </source>
</evidence>
<reference evidence="3 4" key="1">
    <citation type="submission" date="2019-10" db="EMBL/GenBank/DDBJ databases">
        <authorList>
            <person name="Karimi E."/>
        </authorList>
    </citation>
    <scope>NUCLEOTIDE SEQUENCE [LARGE SCALE GENOMIC DNA]</scope>
    <source>
        <strain evidence="3">Maribacter sp. 151</strain>
    </source>
</reference>
<dbReference type="InterPro" id="IPR011646">
    <property type="entry name" value="KAP_P-loop"/>
</dbReference>
<keyword evidence="1" id="KW-0812">Transmembrane</keyword>
<dbReference type="InterPro" id="IPR027417">
    <property type="entry name" value="P-loop_NTPase"/>
</dbReference>
<evidence type="ECO:0000256" key="1">
    <source>
        <dbReference type="SAM" id="Phobius"/>
    </source>
</evidence>
<protein>
    <recommendedName>
        <fullName evidence="2">KAP NTPase domain-containing protein</fullName>
    </recommendedName>
</protein>
<sequence length="646" mass="75754">MELKEKFRKCLRRMNKNKKDVANEFQFISEKPLDKGLLFGHGEMVTTLKRVIFKSPESFTIGLFGDWGSGKSSIAETLQSELQINTIPLLIFDVWKHEGDALRRTFIKETHHFFKNSKIWKKKYKGKDELLYNLSRSKKGIKRKPLTVWQLLRGAIFLPVSILVLGLLVWLITDKVLGLDYFQKDDIPGAVTTFLGLFSVSFLFKYAQKFIENIKGDKVEYIEEKIQDPIEFENMFKQLINNLDDEIKKVVFVFDNLDRVSGEKAIQIMSTIKTFLDPIDKSIKDKNIVFLIPCDETAIKRHLRKTLNYSKDFKGDDYHRYAGEYLRKFFNTILWIPEFYISELEDLAEKKLVETRIGDFKNDELSALIVLVFDKNPRQIIQFINILISNYLLIKERPIEGFSLKEDIAKLAKYLLLIQKFPDIISLYRNTLNYDLDSFPSELNEEIDQERKFSKKRVAEFNSFLKRTEHVRIESLDIFFKLRRSVFESKLENSAKLINLIATGQISEMAEYVKLGKEKGSDEYYEVIESTKEFVDNLDLEGKIHDLSQIMTEKIRKIKNPILLAKFVQGLLYFLEYRNIDLEPEVFRIIYNQLKQNGNNISEINPKLLLEKCYSKLVDISDRKTFKELISIKHIEDFVGAHKKTA</sequence>
<organism evidence="3 4">
    <name type="scientific">Maribacter litoralis</name>
    <dbReference type="NCBI Taxonomy" id="2059726"/>
    <lineage>
        <taxon>Bacteria</taxon>
        <taxon>Pseudomonadati</taxon>
        <taxon>Bacteroidota</taxon>
        <taxon>Flavobacteriia</taxon>
        <taxon>Flavobacteriales</taxon>
        <taxon>Flavobacteriaceae</taxon>
        <taxon>Maribacter</taxon>
    </lineage>
</organism>
<dbReference type="AlphaFoldDB" id="A0A653XCW4"/>
<dbReference type="Pfam" id="PF07693">
    <property type="entry name" value="KAP_NTPase"/>
    <property type="match status" value="1"/>
</dbReference>
<feature type="transmembrane region" description="Helical" evidence="1">
    <location>
        <begin position="151"/>
        <end position="172"/>
    </location>
</feature>
<evidence type="ECO:0000313" key="3">
    <source>
        <dbReference type="EMBL" id="VXC27891.1"/>
    </source>
</evidence>
<keyword evidence="4" id="KW-1185">Reference proteome</keyword>
<dbReference type="RefSeq" id="WP_159304114.1">
    <property type="nucleotide sequence ID" value="NZ_LR733271.1"/>
</dbReference>
<dbReference type="Proteomes" id="UP000430202">
    <property type="component" value="Unassembled WGS sequence"/>
</dbReference>
<gene>
    <name evidence="3" type="ORF">MARI151_60530</name>
</gene>